<evidence type="ECO:0000313" key="1">
    <source>
        <dbReference type="EMBL" id="MBB4123015.1"/>
    </source>
</evidence>
<accession>A0A7W6KL33</accession>
<comment type="caution">
    <text evidence="1">The sequence shown here is derived from an EMBL/GenBank/DDBJ whole genome shotgun (WGS) entry which is preliminary data.</text>
</comment>
<dbReference type="Proteomes" id="UP000530571">
    <property type="component" value="Unassembled WGS sequence"/>
</dbReference>
<dbReference type="EMBL" id="JACIDZ010000009">
    <property type="protein sequence ID" value="MBB4123015.1"/>
    <property type="molecule type" value="Genomic_DNA"/>
</dbReference>
<protein>
    <submittedName>
        <fullName evidence="1">Uncharacterized protein</fullName>
    </submittedName>
</protein>
<organism evidence="1 2">
    <name type="scientific">Martelella radicis</name>
    <dbReference type="NCBI Taxonomy" id="1397476"/>
    <lineage>
        <taxon>Bacteria</taxon>
        <taxon>Pseudomonadati</taxon>
        <taxon>Pseudomonadota</taxon>
        <taxon>Alphaproteobacteria</taxon>
        <taxon>Hyphomicrobiales</taxon>
        <taxon>Aurantimonadaceae</taxon>
        <taxon>Martelella</taxon>
    </lineage>
</organism>
<dbReference type="AlphaFoldDB" id="A0A7W6KL33"/>
<sequence length="25" mass="2626">MKPKGGTGAIYTDAVAMINPNLTDF</sequence>
<evidence type="ECO:0000313" key="2">
    <source>
        <dbReference type="Proteomes" id="UP000530571"/>
    </source>
</evidence>
<keyword evidence="2" id="KW-1185">Reference proteome</keyword>
<reference evidence="1 2" key="1">
    <citation type="submission" date="2020-08" db="EMBL/GenBank/DDBJ databases">
        <title>Genomic Encyclopedia of Type Strains, Phase IV (KMG-IV): sequencing the most valuable type-strain genomes for metagenomic binning, comparative biology and taxonomic classification.</title>
        <authorList>
            <person name="Goeker M."/>
        </authorList>
    </citation>
    <scope>NUCLEOTIDE SEQUENCE [LARGE SCALE GENOMIC DNA]</scope>
    <source>
        <strain evidence="1 2">DSM 28101</strain>
    </source>
</reference>
<proteinExistence type="predicted"/>
<name>A0A7W6KL33_9HYPH</name>
<gene>
    <name evidence="1" type="ORF">GGR30_002950</name>
</gene>